<dbReference type="SMART" id="SM00267">
    <property type="entry name" value="GGDEF"/>
    <property type="match status" value="1"/>
</dbReference>
<feature type="transmembrane region" description="Helical" evidence="3">
    <location>
        <begin position="242"/>
        <end position="264"/>
    </location>
</feature>
<comment type="caution">
    <text evidence="5">The sequence shown here is derived from an EMBL/GenBank/DDBJ whole genome shotgun (WGS) entry which is preliminary data.</text>
</comment>
<protein>
    <recommendedName>
        <fullName evidence="1">diguanylate cyclase</fullName>
        <ecNumber evidence="1">2.7.7.65</ecNumber>
    </recommendedName>
</protein>
<organism evidence="5 6">
    <name type="scientific">Vibrio amylolyticus</name>
    <dbReference type="NCBI Taxonomy" id="2847292"/>
    <lineage>
        <taxon>Bacteria</taxon>
        <taxon>Pseudomonadati</taxon>
        <taxon>Pseudomonadota</taxon>
        <taxon>Gammaproteobacteria</taxon>
        <taxon>Vibrionales</taxon>
        <taxon>Vibrionaceae</taxon>
        <taxon>Vibrio</taxon>
    </lineage>
</organism>
<dbReference type="GO" id="GO:0005886">
    <property type="term" value="C:plasma membrane"/>
    <property type="evidence" value="ECO:0007669"/>
    <property type="project" value="TreeGrafter"/>
</dbReference>
<dbReference type="CDD" id="cd12912">
    <property type="entry name" value="PDC2_MCP_like"/>
    <property type="match status" value="1"/>
</dbReference>
<comment type="catalytic activity">
    <reaction evidence="2">
        <text>2 GTP = 3',3'-c-di-GMP + 2 diphosphate</text>
        <dbReference type="Rhea" id="RHEA:24898"/>
        <dbReference type="ChEBI" id="CHEBI:33019"/>
        <dbReference type="ChEBI" id="CHEBI:37565"/>
        <dbReference type="ChEBI" id="CHEBI:58805"/>
        <dbReference type="EC" id="2.7.7.65"/>
    </reaction>
</comment>
<dbReference type="EMBL" id="JAJHVV010000007">
    <property type="protein sequence ID" value="MCK6264141.1"/>
    <property type="molecule type" value="Genomic_DNA"/>
</dbReference>
<keyword evidence="5" id="KW-0808">Transferase</keyword>
<dbReference type="PANTHER" id="PTHR45138">
    <property type="entry name" value="REGULATORY COMPONENTS OF SENSORY TRANSDUCTION SYSTEM"/>
    <property type="match status" value="1"/>
</dbReference>
<dbReference type="PROSITE" id="PS50887">
    <property type="entry name" value="GGDEF"/>
    <property type="match status" value="1"/>
</dbReference>
<keyword evidence="3" id="KW-0812">Transmembrane</keyword>
<dbReference type="Proteomes" id="UP001139559">
    <property type="component" value="Unassembled WGS sequence"/>
</dbReference>
<name>A0A9X2BHM6_9VIBR</name>
<gene>
    <name evidence="5" type="ORF">KP803_12750</name>
</gene>
<dbReference type="Gene3D" id="3.30.450.20">
    <property type="entry name" value="PAS domain"/>
    <property type="match status" value="1"/>
</dbReference>
<evidence type="ECO:0000256" key="2">
    <source>
        <dbReference type="ARBA" id="ARBA00034247"/>
    </source>
</evidence>
<dbReference type="InterPro" id="IPR033462">
    <property type="entry name" value="Cache_3-Cache_2"/>
</dbReference>
<keyword evidence="5" id="KW-0548">Nucleotidyltransferase</keyword>
<accession>A0A9X2BHM6</accession>
<dbReference type="GO" id="GO:0043709">
    <property type="term" value="P:cell adhesion involved in single-species biofilm formation"/>
    <property type="evidence" value="ECO:0007669"/>
    <property type="project" value="TreeGrafter"/>
</dbReference>
<dbReference type="Pfam" id="PF17201">
    <property type="entry name" value="Cache_3-Cache_2"/>
    <property type="match status" value="1"/>
</dbReference>
<dbReference type="NCBIfam" id="TIGR00254">
    <property type="entry name" value="GGDEF"/>
    <property type="match status" value="1"/>
</dbReference>
<dbReference type="RefSeq" id="WP_248009216.1">
    <property type="nucleotide sequence ID" value="NZ_JAJHVV010000007.1"/>
</dbReference>
<keyword evidence="6" id="KW-1185">Reference proteome</keyword>
<dbReference type="PANTHER" id="PTHR45138:SF9">
    <property type="entry name" value="DIGUANYLATE CYCLASE DGCM-RELATED"/>
    <property type="match status" value="1"/>
</dbReference>
<evidence type="ECO:0000313" key="5">
    <source>
        <dbReference type="EMBL" id="MCK6264141.1"/>
    </source>
</evidence>
<evidence type="ECO:0000259" key="4">
    <source>
        <dbReference type="PROSITE" id="PS50887"/>
    </source>
</evidence>
<dbReference type="GO" id="GO:0052621">
    <property type="term" value="F:diguanylate cyclase activity"/>
    <property type="evidence" value="ECO:0007669"/>
    <property type="project" value="UniProtKB-EC"/>
</dbReference>
<dbReference type="Gene3D" id="3.30.70.270">
    <property type="match status" value="1"/>
</dbReference>
<reference evidence="5" key="1">
    <citation type="submission" date="2021-11" db="EMBL/GenBank/DDBJ databases">
        <title>Vibrio ZSDE26 sp. nov. and Vibrio ZSDZ34 sp. nov., isolated from coastal seawater in Qingdao.</title>
        <authorList>
            <person name="Zhang P."/>
        </authorList>
    </citation>
    <scope>NUCLEOTIDE SEQUENCE</scope>
    <source>
        <strain evidence="5">ZSDE26</strain>
    </source>
</reference>
<feature type="domain" description="GGDEF" evidence="4">
    <location>
        <begin position="435"/>
        <end position="567"/>
    </location>
</feature>
<dbReference type="InterPro" id="IPR029787">
    <property type="entry name" value="Nucleotide_cyclase"/>
</dbReference>
<evidence type="ECO:0000313" key="6">
    <source>
        <dbReference type="Proteomes" id="UP001139559"/>
    </source>
</evidence>
<dbReference type="InterPro" id="IPR043128">
    <property type="entry name" value="Rev_trsase/Diguanyl_cyclase"/>
</dbReference>
<dbReference type="AlphaFoldDB" id="A0A9X2BHM6"/>
<dbReference type="SUPFAM" id="SSF55073">
    <property type="entry name" value="Nucleotide cyclase"/>
    <property type="match status" value="1"/>
</dbReference>
<evidence type="ECO:0000256" key="1">
    <source>
        <dbReference type="ARBA" id="ARBA00012528"/>
    </source>
</evidence>
<keyword evidence="3" id="KW-1133">Transmembrane helix</keyword>
<dbReference type="InterPro" id="IPR000160">
    <property type="entry name" value="GGDEF_dom"/>
</dbReference>
<feature type="transmembrane region" description="Helical" evidence="3">
    <location>
        <begin position="362"/>
        <end position="382"/>
    </location>
</feature>
<sequence>MIYLAYQQLNASEEKAYLQSKANIHTASLLISSHVEAAASKLYLLHDARSNSSFKALASNILNSTLYYSDILLVDSYAQQFTSIGHSEPDAKTLKQLTWRPISGLSAEFSISSVYQTSNNRWVFATRYKPNIREELWIEFDLQYGSSLLRGMRTLENGYLFVVDKTTGRLLFHPEPKRIGTASISYNSGIKNLIDSGSEYGTFEYYYKGQNKISAFDASNGINMVVISGTDRADIVATSRQFILTAIILVSLLAIIVSVNYLIIQLNIALSNLNTKQSIADYKHQLRSILDRFCHHKGVQFCLHNQDTGQFSTIDFHGNEQVIYTNKDLSATYTPKSDGIYYFGKRNGDALAQKLHITSRHYTIPLFNVHGLIAIIYMPMFFPTHRSLLQMIRNGSETALNNLLLNQKIQSKDVMTNLDNKLTIRDHIDDYLKEEHVYLALIDIDKFRLINDTHGHVAGDNIIAHTAKLMQTCFPLPKAISLARFSGEEFGILFKANDENHAYDLCEMLRHQVEKASLKTKQDSIKYTVSIGITSVNESQHSSIGRADKALYQAKGLGRNQVVLNTFQE</sequence>
<proteinExistence type="predicted"/>
<dbReference type="EC" id="2.7.7.65" evidence="1"/>
<dbReference type="GO" id="GO:1902201">
    <property type="term" value="P:negative regulation of bacterial-type flagellum-dependent cell motility"/>
    <property type="evidence" value="ECO:0007669"/>
    <property type="project" value="TreeGrafter"/>
</dbReference>
<evidence type="ECO:0000256" key="3">
    <source>
        <dbReference type="SAM" id="Phobius"/>
    </source>
</evidence>
<dbReference type="Pfam" id="PF00990">
    <property type="entry name" value="GGDEF"/>
    <property type="match status" value="1"/>
</dbReference>
<dbReference type="CDD" id="cd01949">
    <property type="entry name" value="GGDEF"/>
    <property type="match status" value="1"/>
</dbReference>
<keyword evidence="3" id="KW-0472">Membrane</keyword>
<dbReference type="InterPro" id="IPR050469">
    <property type="entry name" value="Diguanylate_Cyclase"/>
</dbReference>